<dbReference type="Proteomes" id="UP000664779">
    <property type="component" value="Unassembled WGS sequence"/>
</dbReference>
<dbReference type="AlphaFoldDB" id="A0A939ENZ0"/>
<dbReference type="InterPro" id="IPR007922">
    <property type="entry name" value="DciA-like"/>
</dbReference>
<dbReference type="InterPro" id="IPR010593">
    <property type="entry name" value="DUF1159"/>
</dbReference>
<dbReference type="EMBL" id="JAFLNF010000004">
    <property type="protein sequence ID" value="MBO0345927.1"/>
    <property type="molecule type" value="Genomic_DNA"/>
</dbReference>
<dbReference type="Pfam" id="PF05258">
    <property type="entry name" value="DciA"/>
    <property type="match status" value="1"/>
</dbReference>
<sequence length="151" mass="16825">MTPLCRKRGFASVDIVAAWPEIVGPRYGKRVQPDRLSWPRRKNADGEDIAEPATLVVHTDGPTALMLSHETPQIIERINAFFGWAAVNRIKINQKPVTQRVGTLPVSSRPLSTDEKSRVDRQVQGVENDRLREALRKLGEQVIAHDKTGAG</sequence>
<comment type="caution">
    <text evidence="1">The sequence shown here is derived from an EMBL/GenBank/DDBJ whole genome shotgun (WGS) entry which is preliminary data.</text>
</comment>
<name>A0A939ENZ0_9HYPH</name>
<reference evidence="1" key="1">
    <citation type="submission" date="2021-03" db="EMBL/GenBank/DDBJ databases">
        <title>Roseibium sp. CAU 1637 isolated from Incheon.</title>
        <authorList>
            <person name="Kim W."/>
        </authorList>
    </citation>
    <scope>NUCLEOTIDE SEQUENCE</scope>
    <source>
        <strain evidence="1">CAU 1637</strain>
    </source>
</reference>
<accession>A0A939ENZ0</accession>
<gene>
    <name evidence="1" type="ORF">J0X15_11905</name>
</gene>
<proteinExistence type="predicted"/>
<organism evidence="1 2">
    <name type="scientific">Roseibium limicola</name>
    <dbReference type="NCBI Taxonomy" id="2816037"/>
    <lineage>
        <taxon>Bacteria</taxon>
        <taxon>Pseudomonadati</taxon>
        <taxon>Pseudomonadota</taxon>
        <taxon>Alphaproteobacteria</taxon>
        <taxon>Hyphomicrobiales</taxon>
        <taxon>Stappiaceae</taxon>
        <taxon>Roseibium</taxon>
    </lineage>
</organism>
<evidence type="ECO:0000313" key="2">
    <source>
        <dbReference type="Proteomes" id="UP000664779"/>
    </source>
</evidence>
<keyword evidence="2" id="KW-1185">Reference proteome</keyword>
<protein>
    <submittedName>
        <fullName evidence="1">DUF721 domain-containing protein</fullName>
    </submittedName>
</protein>
<evidence type="ECO:0000313" key="1">
    <source>
        <dbReference type="EMBL" id="MBO0345927.1"/>
    </source>
</evidence>
<dbReference type="PIRSF" id="PIRSF032064">
    <property type="entry name" value="UCP032064"/>
    <property type="match status" value="1"/>
</dbReference>